<dbReference type="Gene3D" id="3.30.1330.10">
    <property type="entry name" value="PurM-like, N-terminal domain"/>
    <property type="match status" value="1"/>
</dbReference>
<evidence type="ECO:0000256" key="6">
    <source>
        <dbReference type="ARBA" id="ARBA00022741"/>
    </source>
</evidence>
<dbReference type="InterPro" id="IPR004733">
    <property type="entry name" value="PurM_cligase"/>
</dbReference>
<dbReference type="SUPFAM" id="SSF56042">
    <property type="entry name" value="PurM C-terminal domain-like"/>
    <property type="match status" value="1"/>
</dbReference>
<evidence type="ECO:0000313" key="15">
    <source>
        <dbReference type="Proteomes" id="UP000178735"/>
    </source>
</evidence>
<comment type="similarity">
    <text evidence="2">Belongs to the AIR synthase family.</text>
</comment>
<dbReference type="GO" id="GO:0004641">
    <property type="term" value="F:phosphoribosylformylglycinamidine cyclo-ligase activity"/>
    <property type="evidence" value="ECO:0007669"/>
    <property type="project" value="UniProtKB-EC"/>
</dbReference>
<gene>
    <name evidence="14" type="ORF">A2008_00405</name>
</gene>
<dbReference type="Pfam" id="PF00586">
    <property type="entry name" value="AIRS"/>
    <property type="match status" value="1"/>
</dbReference>
<dbReference type="InterPro" id="IPR036921">
    <property type="entry name" value="PurM-like_N_sf"/>
</dbReference>
<dbReference type="GO" id="GO:0005524">
    <property type="term" value="F:ATP binding"/>
    <property type="evidence" value="ECO:0007669"/>
    <property type="project" value="UniProtKB-KW"/>
</dbReference>
<comment type="caution">
    <text evidence="14">The sequence shown here is derived from an EMBL/GenBank/DDBJ whole genome shotgun (WGS) entry which is preliminary data.</text>
</comment>
<organism evidence="14 15">
    <name type="scientific">Candidatus Wallbacteria bacterium GWC2_49_35</name>
    <dbReference type="NCBI Taxonomy" id="1817813"/>
    <lineage>
        <taxon>Bacteria</taxon>
        <taxon>Candidatus Walliibacteriota</taxon>
    </lineage>
</organism>
<accession>A0A1F7WJC4</accession>
<dbReference type="Proteomes" id="UP000178735">
    <property type="component" value="Unassembled WGS sequence"/>
</dbReference>
<keyword evidence="7" id="KW-0067">ATP-binding</keyword>
<dbReference type="EC" id="6.3.3.1" evidence="3"/>
<evidence type="ECO:0000256" key="10">
    <source>
        <dbReference type="ARBA" id="ARBA00033093"/>
    </source>
</evidence>
<dbReference type="GO" id="GO:0004637">
    <property type="term" value="F:phosphoribosylamine-glycine ligase activity"/>
    <property type="evidence" value="ECO:0007669"/>
    <property type="project" value="TreeGrafter"/>
</dbReference>
<feature type="domain" description="PurM-like N-terminal" evidence="12">
    <location>
        <begin position="54"/>
        <end position="145"/>
    </location>
</feature>
<comment type="catalytic activity">
    <reaction evidence="11">
        <text>2-formamido-N(1)-(5-O-phospho-beta-D-ribosyl)acetamidine + ATP = 5-amino-1-(5-phospho-beta-D-ribosyl)imidazole + ADP + phosphate + H(+)</text>
        <dbReference type="Rhea" id="RHEA:23032"/>
        <dbReference type="ChEBI" id="CHEBI:15378"/>
        <dbReference type="ChEBI" id="CHEBI:30616"/>
        <dbReference type="ChEBI" id="CHEBI:43474"/>
        <dbReference type="ChEBI" id="CHEBI:137981"/>
        <dbReference type="ChEBI" id="CHEBI:147287"/>
        <dbReference type="ChEBI" id="CHEBI:456216"/>
        <dbReference type="EC" id="6.3.3.1"/>
    </reaction>
</comment>
<protein>
    <recommendedName>
        <fullName evidence="4">Phosphoribosylformylglycinamidine cyclo-ligase</fullName>
        <ecNumber evidence="3">6.3.3.1</ecNumber>
    </recommendedName>
    <alternativeName>
        <fullName evidence="9">AIR synthase</fullName>
    </alternativeName>
    <alternativeName>
        <fullName evidence="10">AIRS</fullName>
    </alternativeName>
    <alternativeName>
        <fullName evidence="8">Phosphoribosyl-aminoimidazole synthetase</fullName>
    </alternativeName>
</protein>
<dbReference type="Pfam" id="PF02769">
    <property type="entry name" value="AIRS_C"/>
    <property type="match status" value="1"/>
</dbReference>
<evidence type="ECO:0000313" key="14">
    <source>
        <dbReference type="EMBL" id="OGM02926.1"/>
    </source>
</evidence>
<dbReference type="EMBL" id="MGFH01000195">
    <property type="protein sequence ID" value="OGM02926.1"/>
    <property type="molecule type" value="Genomic_DNA"/>
</dbReference>
<evidence type="ECO:0000256" key="7">
    <source>
        <dbReference type="ARBA" id="ARBA00022840"/>
    </source>
</evidence>
<evidence type="ECO:0000256" key="11">
    <source>
        <dbReference type="ARBA" id="ARBA00049057"/>
    </source>
</evidence>
<evidence type="ECO:0000256" key="8">
    <source>
        <dbReference type="ARBA" id="ARBA00031908"/>
    </source>
</evidence>
<dbReference type="InterPro" id="IPR016188">
    <property type="entry name" value="PurM-like_N"/>
</dbReference>
<proteinExistence type="inferred from homology"/>
<dbReference type="GO" id="GO:0005829">
    <property type="term" value="C:cytosol"/>
    <property type="evidence" value="ECO:0007669"/>
    <property type="project" value="TreeGrafter"/>
</dbReference>
<dbReference type="Gene3D" id="3.90.650.10">
    <property type="entry name" value="PurM-like C-terminal domain"/>
    <property type="match status" value="1"/>
</dbReference>
<evidence type="ECO:0000256" key="3">
    <source>
        <dbReference type="ARBA" id="ARBA00013047"/>
    </source>
</evidence>
<dbReference type="PANTHER" id="PTHR10520">
    <property type="entry name" value="TRIFUNCTIONAL PURINE BIOSYNTHETIC PROTEIN ADENOSINE-3-RELATED"/>
    <property type="match status" value="1"/>
</dbReference>
<evidence type="ECO:0000256" key="5">
    <source>
        <dbReference type="ARBA" id="ARBA00022598"/>
    </source>
</evidence>
<evidence type="ECO:0000256" key="9">
    <source>
        <dbReference type="ARBA" id="ARBA00032931"/>
    </source>
</evidence>
<dbReference type="GO" id="GO:0046084">
    <property type="term" value="P:adenine biosynthetic process"/>
    <property type="evidence" value="ECO:0007669"/>
    <property type="project" value="TreeGrafter"/>
</dbReference>
<comment type="pathway">
    <text evidence="1">Purine metabolism; IMP biosynthesis via de novo pathway; 5-amino-1-(5-phospho-D-ribosyl)imidazole from N(2)-formyl-N(1)-(5-phospho-D-ribosyl)glycinamide: step 2/2.</text>
</comment>
<keyword evidence="5" id="KW-0436">Ligase</keyword>
<evidence type="ECO:0000256" key="4">
    <source>
        <dbReference type="ARBA" id="ARBA00020367"/>
    </source>
</evidence>
<keyword evidence="6" id="KW-0547">Nucleotide-binding</keyword>
<dbReference type="AlphaFoldDB" id="A0A1F7WJC4"/>
<name>A0A1F7WJC4_9BACT</name>
<dbReference type="SUPFAM" id="SSF55326">
    <property type="entry name" value="PurM N-terminal domain-like"/>
    <property type="match status" value="1"/>
</dbReference>
<reference evidence="14 15" key="1">
    <citation type="journal article" date="2016" name="Nat. Commun.">
        <title>Thousands of microbial genomes shed light on interconnected biogeochemical processes in an aquifer system.</title>
        <authorList>
            <person name="Anantharaman K."/>
            <person name="Brown C.T."/>
            <person name="Hug L.A."/>
            <person name="Sharon I."/>
            <person name="Castelle C.J."/>
            <person name="Probst A.J."/>
            <person name="Thomas B.C."/>
            <person name="Singh A."/>
            <person name="Wilkins M.J."/>
            <person name="Karaoz U."/>
            <person name="Brodie E.L."/>
            <person name="Williams K.H."/>
            <person name="Hubbard S.S."/>
            <person name="Banfield J.F."/>
        </authorList>
    </citation>
    <scope>NUCLEOTIDE SEQUENCE [LARGE SCALE GENOMIC DNA]</scope>
</reference>
<evidence type="ECO:0000259" key="13">
    <source>
        <dbReference type="Pfam" id="PF02769"/>
    </source>
</evidence>
<evidence type="ECO:0000256" key="2">
    <source>
        <dbReference type="ARBA" id="ARBA00010280"/>
    </source>
</evidence>
<dbReference type="InterPro" id="IPR036676">
    <property type="entry name" value="PurM-like_C_sf"/>
</dbReference>
<evidence type="ECO:0000256" key="1">
    <source>
        <dbReference type="ARBA" id="ARBA00004686"/>
    </source>
</evidence>
<feature type="domain" description="PurM-like C-terminal" evidence="13">
    <location>
        <begin position="181"/>
        <end position="348"/>
    </location>
</feature>
<dbReference type="PANTHER" id="PTHR10520:SF12">
    <property type="entry name" value="TRIFUNCTIONAL PURINE BIOSYNTHETIC PROTEIN ADENOSINE-3"/>
    <property type="match status" value="1"/>
</dbReference>
<evidence type="ECO:0000259" key="12">
    <source>
        <dbReference type="Pfam" id="PF00586"/>
    </source>
</evidence>
<dbReference type="UniPathway" id="UPA00074">
    <property type="reaction ID" value="UER00129"/>
</dbReference>
<dbReference type="STRING" id="1817813.A2008_00405"/>
<dbReference type="GO" id="GO:0006189">
    <property type="term" value="P:'de novo' IMP biosynthetic process"/>
    <property type="evidence" value="ECO:0007669"/>
    <property type="project" value="UniProtKB-UniPathway"/>
</dbReference>
<sequence>MEGLAGSGIDISLCNSCSKLAYSWAKKSFANRGGAFGEPISAADGSFSNIMDFGGLKIGMTSDGVGTKVELAERTGIYETLGYDLVAMVADDLACNGIEPACMSNIIDADILEADVIDGLMKGLHEAAKFAGIAVTGGEIAELGKRVAGYGSRMHFNWCATAIGFIPPGSPVIDGKKIVTGDMVISLKSRGFRSNGFSIVRNVMQKTFGNEWHTAKYDDGRVWGEVLLTPSLIYSPLIVEMVKKDLSPKGAAHVTGGGVPDNLSRIIRANGLGADLYDLYDPHAFMLELQKLGRLSDEEAYRSWNMGNGMILIIGRGDSEKAIELIEKKGYSAKIAGVITNDPVIRIQSKGVNSMTLEYDARKGK</sequence>
<dbReference type="InterPro" id="IPR010918">
    <property type="entry name" value="PurM-like_C_dom"/>
</dbReference>